<evidence type="ECO:0000256" key="1">
    <source>
        <dbReference type="SAM" id="MobiDB-lite"/>
    </source>
</evidence>
<dbReference type="AlphaFoldDB" id="A0A5C3MUZ6"/>
<name>A0A5C3MUZ6_9AGAM</name>
<evidence type="ECO:0000313" key="2">
    <source>
        <dbReference type="EMBL" id="TFK45221.1"/>
    </source>
</evidence>
<organism evidence="2 3">
    <name type="scientific">Heliocybe sulcata</name>
    <dbReference type="NCBI Taxonomy" id="5364"/>
    <lineage>
        <taxon>Eukaryota</taxon>
        <taxon>Fungi</taxon>
        <taxon>Dikarya</taxon>
        <taxon>Basidiomycota</taxon>
        <taxon>Agaricomycotina</taxon>
        <taxon>Agaricomycetes</taxon>
        <taxon>Gloeophyllales</taxon>
        <taxon>Gloeophyllaceae</taxon>
        <taxon>Heliocybe</taxon>
    </lineage>
</organism>
<gene>
    <name evidence="2" type="ORF">OE88DRAFT_1290369</name>
</gene>
<feature type="compositionally biased region" description="Low complexity" evidence="1">
    <location>
        <begin position="55"/>
        <end position="65"/>
    </location>
</feature>
<keyword evidence="3" id="KW-1185">Reference proteome</keyword>
<sequence length="122" mass="12890">MLPISKTANNYVLHSAHFSTTTTSRHPARPSTNLLTSLNTSLVSSLSLSASSSCLLSSSSATPTSRPHHSIPSSRDSGEGLLWTRSSRSRMRLRAASSSSSKTVIVLSLSARRRGTSTSNGC</sequence>
<evidence type="ECO:0000313" key="3">
    <source>
        <dbReference type="Proteomes" id="UP000305948"/>
    </source>
</evidence>
<proteinExistence type="predicted"/>
<protein>
    <submittedName>
        <fullName evidence="2">Uncharacterized protein</fullName>
    </submittedName>
</protein>
<reference evidence="2 3" key="1">
    <citation type="journal article" date="2019" name="Nat. Ecol. Evol.">
        <title>Megaphylogeny resolves global patterns of mushroom evolution.</title>
        <authorList>
            <person name="Varga T."/>
            <person name="Krizsan K."/>
            <person name="Foldi C."/>
            <person name="Dima B."/>
            <person name="Sanchez-Garcia M."/>
            <person name="Sanchez-Ramirez S."/>
            <person name="Szollosi G.J."/>
            <person name="Szarkandi J.G."/>
            <person name="Papp V."/>
            <person name="Albert L."/>
            <person name="Andreopoulos W."/>
            <person name="Angelini C."/>
            <person name="Antonin V."/>
            <person name="Barry K.W."/>
            <person name="Bougher N.L."/>
            <person name="Buchanan P."/>
            <person name="Buyck B."/>
            <person name="Bense V."/>
            <person name="Catcheside P."/>
            <person name="Chovatia M."/>
            <person name="Cooper J."/>
            <person name="Damon W."/>
            <person name="Desjardin D."/>
            <person name="Finy P."/>
            <person name="Geml J."/>
            <person name="Haridas S."/>
            <person name="Hughes K."/>
            <person name="Justo A."/>
            <person name="Karasinski D."/>
            <person name="Kautmanova I."/>
            <person name="Kiss B."/>
            <person name="Kocsube S."/>
            <person name="Kotiranta H."/>
            <person name="LaButti K.M."/>
            <person name="Lechner B.E."/>
            <person name="Liimatainen K."/>
            <person name="Lipzen A."/>
            <person name="Lukacs Z."/>
            <person name="Mihaltcheva S."/>
            <person name="Morgado L.N."/>
            <person name="Niskanen T."/>
            <person name="Noordeloos M.E."/>
            <person name="Ohm R.A."/>
            <person name="Ortiz-Santana B."/>
            <person name="Ovrebo C."/>
            <person name="Racz N."/>
            <person name="Riley R."/>
            <person name="Savchenko A."/>
            <person name="Shiryaev A."/>
            <person name="Soop K."/>
            <person name="Spirin V."/>
            <person name="Szebenyi C."/>
            <person name="Tomsovsky M."/>
            <person name="Tulloss R.E."/>
            <person name="Uehling J."/>
            <person name="Grigoriev I.V."/>
            <person name="Vagvolgyi C."/>
            <person name="Papp T."/>
            <person name="Martin F.M."/>
            <person name="Miettinen O."/>
            <person name="Hibbett D.S."/>
            <person name="Nagy L.G."/>
        </authorList>
    </citation>
    <scope>NUCLEOTIDE SEQUENCE [LARGE SCALE GENOMIC DNA]</scope>
    <source>
        <strain evidence="2 3">OMC1185</strain>
    </source>
</reference>
<dbReference type="EMBL" id="ML213552">
    <property type="protein sequence ID" value="TFK45221.1"/>
    <property type="molecule type" value="Genomic_DNA"/>
</dbReference>
<accession>A0A5C3MUZ6</accession>
<feature type="region of interest" description="Disordered" evidence="1">
    <location>
        <begin position="55"/>
        <end position="85"/>
    </location>
</feature>
<dbReference type="Proteomes" id="UP000305948">
    <property type="component" value="Unassembled WGS sequence"/>
</dbReference>